<name>A0AAW4L4V3_9BACT</name>
<sequence length="240" mass="26227">MLMKRIVLSMVTLALVAMGGEAQAAATGSAELKDVIATVEQGYRQLRDLQADFSQKTTLAAIKRDEKGGGELLMRMPSGDAAMFRFDYRKPKQQIVSDGKQVWFYIPENKQVMISDVKSMLAQGGVALNYLTGLGNVSRDFKISFVAKGRDAKGNYLLELVPKKAGQAFAKLQLTVPAGSVEKFRKNGEAEDPFPIVSSVIFDQLGNRTAIDYSKVKVNQGLSTGRFQFKVPAGVEVIKP</sequence>
<accession>A0AAW4L4V3</accession>
<reference evidence="3 4" key="1">
    <citation type="submission" date="2021-05" db="EMBL/GenBank/DDBJ databases">
        <title>The draft genome of Geobacter pelophilus DSM 12255.</title>
        <authorList>
            <person name="Xu Z."/>
            <person name="Masuda Y."/>
            <person name="Itoh H."/>
            <person name="Senoo K."/>
        </authorList>
    </citation>
    <scope>NUCLEOTIDE SEQUENCE [LARGE SCALE GENOMIC DNA]</scope>
    <source>
        <strain evidence="3 4">DSM 12255</strain>
    </source>
</reference>
<dbReference type="RefSeq" id="WP_214170784.1">
    <property type="nucleotide sequence ID" value="NZ_JAHCVJ010000002.1"/>
</dbReference>
<dbReference type="PANTHER" id="PTHR35869:SF1">
    <property type="entry name" value="OUTER-MEMBRANE LIPOPROTEIN CARRIER PROTEIN"/>
    <property type="match status" value="1"/>
</dbReference>
<comment type="caution">
    <text evidence="3">The sequence shown here is derived from an EMBL/GenBank/DDBJ whole genome shotgun (WGS) entry which is preliminary data.</text>
</comment>
<evidence type="ECO:0000313" key="4">
    <source>
        <dbReference type="Proteomes" id="UP000811899"/>
    </source>
</evidence>
<protein>
    <submittedName>
        <fullName evidence="3">Outer membrane lipoprotein carrier protein LolA</fullName>
    </submittedName>
</protein>
<dbReference type="Proteomes" id="UP000811899">
    <property type="component" value="Unassembled WGS sequence"/>
</dbReference>
<gene>
    <name evidence="3" type="ORF">KI809_06830</name>
</gene>
<feature type="signal peptide" evidence="2">
    <location>
        <begin position="1"/>
        <end position="24"/>
    </location>
</feature>
<dbReference type="Pfam" id="PF03548">
    <property type="entry name" value="LolA"/>
    <property type="match status" value="1"/>
</dbReference>
<dbReference type="Gene3D" id="2.50.20.10">
    <property type="entry name" value="Lipoprotein localisation LolA/LolB/LppX"/>
    <property type="match status" value="1"/>
</dbReference>
<dbReference type="InterPro" id="IPR029046">
    <property type="entry name" value="LolA/LolB/LppX"/>
</dbReference>
<evidence type="ECO:0000256" key="1">
    <source>
        <dbReference type="ARBA" id="ARBA00022729"/>
    </source>
</evidence>
<keyword evidence="1 2" id="KW-0732">Signal</keyword>
<evidence type="ECO:0000313" key="3">
    <source>
        <dbReference type="EMBL" id="MBT0664013.1"/>
    </source>
</evidence>
<dbReference type="SUPFAM" id="SSF89392">
    <property type="entry name" value="Prokaryotic lipoproteins and lipoprotein localization factors"/>
    <property type="match status" value="1"/>
</dbReference>
<keyword evidence="4" id="KW-1185">Reference proteome</keyword>
<keyword evidence="3" id="KW-0449">Lipoprotein</keyword>
<dbReference type="CDD" id="cd16325">
    <property type="entry name" value="LolA"/>
    <property type="match status" value="1"/>
</dbReference>
<dbReference type="PANTHER" id="PTHR35869">
    <property type="entry name" value="OUTER-MEMBRANE LIPOPROTEIN CARRIER PROTEIN"/>
    <property type="match status" value="1"/>
</dbReference>
<proteinExistence type="predicted"/>
<evidence type="ECO:0000256" key="2">
    <source>
        <dbReference type="SAM" id="SignalP"/>
    </source>
</evidence>
<dbReference type="AlphaFoldDB" id="A0AAW4L4V3"/>
<dbReference type="EMBL" id="JAHCVJ010000002">
    <property type="protein sequence ID" value="MBT0664013.1"/>
    <property type="molecule type" value="Genomic_DNA"/>
</dbReference>
<feature type="chain" id="PRO_5043845654" evidence="2">
    <location>
        <begin position="25"/>
        <end position="240"/>
    </location>
</feature>
<dbReference type="InterPro" id="IPR004564">
    <property type="entry name" value="OM_lipoprot_carrier_LolA-like"/>
</dbReference>
<organism evidence="3 4">
    <name type="scientific">Geoanaerobacter pelophilus</name>
    <dbReference type="NCBI Taxonomy" id="60036"/>
    <lineage>
        <taxon>Bacteria</taxon>
        <taxon>Pseudomonadati</taxon>
        <taxon>Thermodesulfobacteriota</taxon>
        <taxon>Desulfuromonadia</taxon>
        <taxon>Geobacterales</taxon>
        <taxon>Geobacteraceae</taxon>
        <taxon>Geoanaerobacter</taxon>
    </lineage>
</organism>